<sequence>MAELDARRTEVLGRSASIIQRKTRSYLARRSFLSLRWSAMQMQAVCRGQLARATYESMRREASCLKIQKNYRMHLARKAYTDLCSSAISIQTGMRGMAARNELRLRRQIKAAVIIQSHCRQYLARTRYLKTKKAAIITQCAWRGRVARKELRKLKMAARETGALQAAKNKLEKQVEELTWRLQLEKRMRVSVTATSFTIM</sequence>
<keyword evidence="3" id="KW-0677">Repeat</keyword>
<dbReference type="AlphaFoldDB" id="A0A2I0L7Z8"/>
<dbReference type="STRING" id="22663.A0A2I0L7Z8"/>
<evidence type="ECO:0000256" key="4">
    <source>
        <dbReference type="ARBA" id="ARBA00022741"/>
    </source>
</evidence>
<keyword evidence="8" id="KW-0518">Myosin</keyword>
<evidence type="ECO:0000313" key="11">
    <source>
        <dbReference type="EMBL" id="PKI76829.1"/>
    </source>
</evidence>
<dbReference type="Proteomes" id="UP000233551">
    <property type="component" value="Unassembled WGS sequence"/>
</dbReference>
<evidence type="ECO:0000256" key="6">
    <source>
        <dbReference type="ARBA" id="ARBA00022860"/>
    </source>
</evidence>
<protein>
    <recommendedName>
        <fullName evidence="13">Myosin motor domain-containing protein</fullName>
    </recommendedName>
</protein>
<dbReference type="GO" id="GO:0000922">
    <property type="term" value="C:spindle pole"/>
    <property type="evidence" value="ECO:0007669"/>
    <property type="project" value="TreeGrafter"/>
</dbReference>
<dbReference type="InterPro" id="IPR000048">
    <property type="entry name" value="IQ_motif_EF-hand-BS"/>
</dbReference>
<dbReference type="PANTHER" id="PTHR22706:SF1">
    <property type="entry name" value="ASSEMBLY FACTOR FOR SPINDLE MICROTUBULES"/>
    <property type="match status" value="1"/>
</dbReference>
<dbReference type="GO" id="GO:0051295">
    <property type="term" value="P:establishment of meiotic spindle localization"/>
    <property type="evidence" value="ECO:0007669"/>
    <property type="project" value="TreeGrafter"/>
</dbReference>
<keyword evidence="2" id="KW-0963">Cytoplasm</keyword>
<gene>
    <name evidence="11" type="ORF">CRG98_002815</name>
</gene>
<keyword evidence="7 10" id="KW-0175">Coiled coil</keyword>
<keyword evidence="5" id="KW-0067">ATP-binding</keyword>
<dbReference type="InterPro" id="IPR027417">
    <property type="entry name" value="P-loop_NTPase"/>
</dbReference>
<dbReference type="FunFam" id="1.20.5.190:FF:000018">
    <property type="entry name" value="Myosin XI D"/>
    <property type="match status" value="1"/>
</dbReference>
<keyword evidence="9" id="KW-0505">Motor protein</keyword>
<accession>A0A2I0L7Z8</accession>
<dbReference type="Pfam" id="PF00612">
    <property type="entry name" value="IQ"/>
    <property type="match status" value="6"/>
</dbReference>
<reference evidence="11 12" key="1">
    <citation type="submission" date="2017-11" db="EMBL/GenBank/DDBJ databases">
        <title>De-novo sequencing of pomegranate (Punica granatum L.) genome.</title>
        <authorList>
            <person name="Akparov Z."/>
            <person name="Amiraslanov A."/>
            <person name="Hajiyeva S."/>
            <person name="Abbasov M."/>
            <person name="Kaur K."/>
            <person name="Hamwieh A."/>
            <person name="Solovyev V."/>
            <person name="Salamov A."/>
            <person name="Braich B."/>
            <person name="Kosarev P."/>
            <person name="Mahmoud A."/>
            <person name="Hajiyev E."/>
            <person name="Babayeva S."/>
            <person name="Izzatullayeva V."/>
            <person name="Mammadov A."/>
            <person name="Mammadov A."/>
            <person name="Sharifova S."/>
            <person name="Ojaghi J."/>
            <person name="Eynullazada K."/>
            <person name="Bayramov B."/>
            <person name="Abdulazimova A."/>
            <person name="Shahmuradov I."/>
        </authorList>
    </citation>
    <scope>NUCLEOTIDE SEQUENCE [LARGE SCALE GENOMIC DNA]</scope>
    <source>
        <strain evidence="12">cv. AG2017</strain>
        <tissue evidence="11">Leaf</tissue>
    </source>
</reference>
<evidence type="ECO:0000256" key="10">
    <source>
        <dbReference type="SAM" id="Coils"/>
    </source>
</evidence>
<dbReference type="GO" id="GO:0007051">
    <property type="term" value="P:spindle organization"/>
    <property type="evidence" value="ECO:0007669"/>
    <property type="project" value="TreeGrafter"/>
</dbReference>
<proteinExistence type="predicted"/>
<dbReference type="FunFam" id="1.20.5.190:FF:000001">
    <property type="entry name" value="unconventional myosin-Va"/>
    <property type="match status" value="2"/>
</dbReference>
<evidence type="ECO:0000256" key="3">
    <source>
        <dbReference type="ARBA" id="ARBA00022737"/>
    </source>
</evidence>
<feature type="coiled-coil region" evidence="10">
    <location>
        <begin position="154"/>
        <end position="188"/>
    </location>
</feature>
<dbReference type="SMART" id="SM00015">
    <property type="entry name" value="IQ"/>
    <property type="match status" value="6"/>
</dbReference>
<keyword evidence="4" id="KW-0547">Nucleotide-binding</keyword>
<dbReference type="GO" id="GO:0005737">
    <property type="term" value="C:cytoplasm"/>
    <property type="evidence" value="ECO:0007669"/>
    <property type="project" value="UniProtKB-SubCell"/>
</dbReference>
<dbReference type="GO" id="GO:0005516">
    <property type="term" value="F:calmodulin binding"/>
    <property type="evidence" value="ECO:0007669"/>
    <property type="project" value="UniProtKB-KW"/>
</dbReference>
<dbReference type="EMBL" id="PGOL01000108">
    <property type="protein sequence ID" value="PKI76829.1"/>
    <property type="molecule type" value="Genomic_DNA"/>
</dbReference>
<evidence type="ECO:0000256" key="1">
    <source>
        <dbReference type="ARBA" id="ARBA00004496"/>
    </source>
</evidence>
<organism evidence="11 12">
    <name type="scientific">Punica granatum</name>
    <name type="common">Pomegranate</name>
    <dbReference type="NCBI Taxonomy" id="22663"/>
    <lineage>
        <taxon>Eukaryota</taxon>
        <taxon>Viridiplantae</taxon>
        <taxon>Streptophyta</taxon>
        <taxon>Embryophyta</taxon>
        <taxon>Tracheophyta</taxon>
        <taxon>Spermatophyta</taxon>
        <taxon>Magnoliopsida</taxon>
        <taxon>eudicotyledons</taxon>
        <taxon>Gunneridae</taxon>
        <taxon>Pentapetalae</taxon>
        <taxon>rosids</taxon>
        <taxon>malvids</taxon>
        <taxon>Myrtales</taxon>
        <taxon>Lythraceae</taxon>
        <taxon>Punica</taxon>
    </lineage>
</organism>
<dbReference type="InterPro" id="IPR051185">
    <property type="entry name" value="ASPM"/>
</dbReference>
<dbReference type="GO" id="GO:0005524">
    <property type="term" value="F:ATP binding"/>
    <property type="evidence" value="ECO:0007669"/>
    <property type="project" value="UniProtKB-KW"/>
</dbReference>
<evidence type="ECO:0000256" key="8">
    <source>
        <dbReference type="ARBA" id="ARBA00023123"/>
    </source>
</evidence>
<dbReference type="GO" id="GO:0000278">
    <property type="term" value="P:mitotic cell cycle"/>
    <property type="evidence" value="ECO:0007669"/>
    <property type="project" value="TreeGrafter"/>
</dbReference>
<evidence type="ECO:0008006" key="13">
    <source>
        <dbReference type="Google" id="ProtNLM"/>
    </source>
</evidence>
<dbReference type="Gene3D" id="1.20.5.190">
    <property type="match status" value="3"/>
</dbReference>
<evidence type="ECO:0000256" key="2">
    <source>
        <dbReference type="ARBA" id="ARBA00022490"/>
    </source>
</evidence>
<name>A0A2I0L7Z8_PUNGR</name>
<dbReference type="PROSITE" id="PS50096">
    <property type="entry name" value="IQ"/>
    <property type="match status" value="6"/>
</dbReference>
<comment type="subcellular location">
    <subcellularLocation>
        <location evidence="1">Cytoplasm</location>
    </subcellularLocation>
</comment>
<comment type="caution">
    <text evidence="11">The sequence shown here is derived from an EMBL/GenBank/DDBJ whole genome shotgun (WGS) entry which is preliminary data.</text>
</comment>
<keyword evidence="6" id="KW-0112">Calmodulin-binding</keyword>
<dbReference type="SUPFAM" id="SSF52540">
    <property type="entry name" value="P-loop containing nucleoside triphosphate hydrolases"/>
    <property type="match status" value="2"/>
</dbReference>
<dbReference type="PANTHER" id="PTHR22706">
    <property type="entry name" value="ASSEMBLY FACTOR FOR SPINDLE MICROTUBULES"/>
    <property type="match status" value="1"/>
</dbReference>
<evidence type="ECO:0000256" key="5">
    <source>
        <dbReference type="ARBA" id="ARBA00022840"/>
    </source>
</evidence>
<dbReference type="GO" id="GO:0016459">
    <property type="term" value="C:myosin complex"/>
    <property type="evidence" value="ECO:0007669"/>
    <property type="project" value="UniProtKB-KW"/>
</dbReference>
<evidence type="ECO:0000256" key="9">
    <source>
        <dbReference type="ARBA" id="ARBA00023175"/>
    </source>
</evidence>
<evidence type="ECO:0000313" key="12">
    <source>
        <dbReference type="Proteomes" id="UP000233551"/>
    </source>
</evidence>
<evidence type="ECO:0000256" key="7">
    <source>
        <dbReference type="ARBA" id="ARBA00023054"/>
    </source>
</evidence>
<keyword evidence="12" id="KW-1185">Reference proteome</keyword>